<dbReference type="InterPro" id="IPR029787">
    <property type="entry name" value="Nucleotide_cyclase"/>
</dbReference>
<keyword evidence="1" id="KW-0472">Membrane</keyword>
<feature type="transmembrane region" description="Helical" evidence="1">
    <location>
        <begin position="145"/>
        <end position="162"/>
    </location>
</feature>
<dbReference type="GO" id="GO:1902201">
    <property type="term" value="P:negative regulation of bacterial-type flagellum-dependent cell motility"/>
    <property type="evidence" value="ECO:0007669"/>
    <property type="project" value="TreeGrafter"/>
</dbReference>
<feature type="transmembrane region" description="Helical" evidence="1">
    <location>
        <begin position="168"/>
        <end position="192"/>
    </location>
</feature>
<evidence type="ECO:0000259" key="2">
    <source>
        <dbReference type="PROSITE" id="PS50887"/>
    </source>
</evidence>
<feature type="domain" description="GGDEF" evidence="2">
    <location>
        <begin position="241"/>
        <end position="378"/>
    </location>
</feature>
<dbReference type="GO" id="GO:0005886">
    <property type="term" value="C:plasma membrane"/>
    <property type="evidence" value="ECO:0007669"/>
    <property type="project" value="TreeGrafter"/>
</dbReference>
<dbReference type="NCBIfam" id="TIGR00254">
    <property type="entry name" value="GGDEF"/>
    <property type="match status" value="1"/>
</dbReference>
<dbReference type="InterPro" id="IPR000160">
    <property type="entry name" value="GGDEF_dom"/>
</dbReference>
<evidence type="ECO:0000313" key="4">
    <source>
        <dbReference type="Proteomes" id="UP000297938"/>
    </source>
</evidence>
<dbReference type="Proteomes" id="UP000297938">
    <property type="component" value="Unassembled WGS sequence"/>
</dbReference>
<reference evidence="3 4" key="1">
    <citation type="journal article" date="2018" name="Int. J. Food Microbiol.">
        <title>Growth of Carnobacterium spp. isolated from chilled vacuum-packaged meat under relevant acidic conditions.</title>
        <authorList>
            <person name="Zhang P."/>
            <person name="Badoni M."/>
            <person name="Ganzle M."/>
            <person name="Yang X."/>
        </authorList>
    </citation>
    <scope>NUCLEOTIDE SEQUENCE [LARGE SCALE GENOMIC DNA]</scope>
    <source>
        <strain evidence="3 4">B2</strain>
    </source>
</reference>
<dbReference type="CDD" id="cd01949">
    <property type="entry name" value="GGDEF"/>
    <property type="match status" value="1"/>
</dbReference>
<keyword evidence="1" id="KW-0812">Transmembrane</keyword>
<dbReference type="GO" id="GO:0043709">
    <property type="term" value="P:cell adhesion involved in single-species biofilm formation"/>
    <property type="evidence" value="ECO:0007669"/>
    <property type="project" value="TreeGrafter"/>
</dbReference>
<dbReference type="FunFam" id="3.30.70.270:FF:000001">
    <property type="entry name" value="Diguanylate cyclase domain protein"/>
    <property type="match status" value="1"/>
</dbReference>
<dbReference type="Gene3D" id="3.30.70.270">
    <property type="match status" value="1"/>
</dbReference>
<feature type="transmembrane region" description="Helical" evidence="1">
    <location>
        <begin position="118"/>
        <end position="138"/>
    </location>
</feature>
<feature type="transmembrane region" description="Helical" evidence="1">
    <location>
        <begin position="46"/>
        <end position="66"/>
    </location>
</feature>
<dbReference type="InterPro" id="IPR050469">
    <property type="entry name" value="Diguanylate_Cyclase"/>
</dbReference>
<dbReference type="SMART" id="SM00267">
    <property type="entry name" value="GGDEF"/>
    <property type="match status" value="1"/>
</dbReference>
<organism evidence="3 4">
    <name type="scientific">Carnobacterium divergens</name>
    <name type="common">Lactobacillus divergens</name>
    <dbReference type="NCBI Taxonomy" id="2748"/>
    <lineage>
        <taxon>Bacteria</taxon>
        <taxon>Bacillati</taxon>
        <taxon>Bacillota</taxon>
        <taxon>Bacilli</taxon>
        <taxon>Lactobacillales</taxon>
        <taxon>Carnobacteriaceae</taxon>
        <taxon>Carnobacterium</taxon>
    </lineage>
</organism>
<sequence length="384" mass="44401">MDAFLLVEPYITGIISILGIFFIEAFVVASFKLYINQFLSPKTYHIMITLISGLIMTFFSIYFMMMSQKEDYYLIFGNLRMIIILIPIIFLNRNISLVSVILCSVFRLFYYGTTIVSLGYITIFSSFFLLVVVIQLIVKQNQVLTFIYSILSASVFWVWIYLTNFDGYHSYFFVAVVSDYLNFVILSSIAYVSASYLYHLNNLLFQTIEESLTDELTKLRNLKDFNAKMDDGFLKAREKREAFSLIIFDIDYFKTINDTYGHLAGDLVLKNLAKTIKEIEELKKVDVFRVGGEEFTIILTKKNGTESVRIAEKLREKVEETHFYYDNQLIHVTVSVGVTSLIKGLRSEITSNGFLELADEALYHSKHNGRNRVFISDVFTGEFK</sequence>
<accession>A0A7Z8D0U9</accession>
<dbReference type="Pfam" id="PF00990">
    <property type="entry name" value="GGDEF"/>
    <property type="match status" value="1"/>
</dbReference>
<dbReference type="SUPFAM" id="SSF55073">
    <property type="entry name" value="Nucleotide cyclase"/>
    <property type="match status" value="1"/>
</dbReference>
<protein>
    <recommendedName>
        <fullName evidence="2">GGDEF domain-containing protein</fullName>
    </recommendedName>
</protein>
<evidence type="ECO:0000256" key="1">
    <source>
        <dbReference type="SAM" id="Phobius"/>
    </source>
</evidence>
<dbReference type="RefSeq" id="WP_135025486.1">
    <property type="nucleotide sequence ID" value="NZ_JBFUWK010000004.1"/>
</dbReference>
<keyword evidence="1" id="KW-1133">Transmembrane helix</keyword>
<gene>
    <name evidence="3" type="ORF">CKN69_00085</name>
</gene>
<feature type="transmembrane region" description="Helical" evidence="1">
    <location>
        <begin position="12"/>
        <end position="34"/>
    </location>
</feature>
<dbReference type="InterPro" id="IPR043128">
    <property type="entry name" value="Rev_trsase/Diguanyl_cyclase"/>
</dbReference>
<dbReference type="PROSITE" id="PS50887">
    <property type="entry name" value="GGDEF"/>
    <property type="match status" value="1"/>
</dbReference>
<dbReference type="PANTHER" id="PTHR45138:SF9">
    <property type="entry name" value="DIGUANYLATE CYCLASE DGCM-RELATED"/>
    <property type="match status" value="1"/>
</dbReference>
<evidence type="ECO:0000313" key="3">
    <source>
        <dbReference type="EMBL" id="TFJ30346.1"/>
    </source>
</evidence>
<dbReference type="PANTHER" id="PTHR45138">
    <property type="entry name" value="REGULATORY COMPONENTS OF SENSORY TRANSDUCTION SYSTEM"/>
    <property type="match status" value="1"/>
</dbReference>
<dbReference type="AlphaFoldDB" id="A0A7Z8D0U9"/>
<name>A0A7Z8D0U9_CARDV</name>
<comment type="caution">
    <text evidence="3">The sequence shown here is derived from an EMBL/GenBank/DDBJ whole genome shotgun (WGS) entry which is preliminary data.</text>
</comment>
<proteinExistence type="predicted"/>
<dbReference type="GO" id="GO:0052621">
    <property type="term" value="F:diguanylate cyclase activity"/>
    <property type="evidence" value="ECO:0007669"/>
    <property type="project" value="TreeGrafter"/>
</dbReference>
<dbReference type="EMBL" id="NRPP01000002">
    <property type="protein sequence ID" value="TFJ30346.1"/>
    <property type="molecule type" value="Genomic_DNA"/>
</dbReference>